<sequence>MDSRQSGLSYAELVQLDTSQRKLQTGTTLKMANEMGSLDNRVAEATEKLESIQKRITQHVGTSVANTLFDIEKEDVVELQKWSDLQENVLKQKSKAHWLEVGDNNNRHFFACMKTRANLNNISILTSLDGRQLLKHDEIEKEILQIYKSLMGSRNNCLPSIDIKRLTVAQCRPLVEKITAKITSWMARRVLYARRIQQIRAVLMGVQAYWSQLFLLRQKTIKLVEATCRSYLWSGEAQIIKRALVAWDKICLPKGAGGLNIINISEAYRRIRGDVANVEWRSLVCHSVACPKQVFTLWVALH</sequence>
<dbReference type="PANTHER" id="PTHR33116">
    <property type="entry name" value="REVERSE TRANSCRIPTASE ZINC-BINDING DOMAIN-CONTAINING PROTEIN-RELATED-RELATED"/>
    <property type="match status" value="1"/>
</dbReference>
<protein>
    <submittedName>
        <fullName evidence="1">Uncharacterized protein</fullName>
    </submittedName>
</protein>
<reference evidence="1 2" key="1">
    <citation type="submission" date="2020-09" db="EMBL/GenBank/DDBJ databases">
        <title>De no assembly of potato wild relative species, Solanum commersonii.</title>
        <authorList>
            <person name="Cho K."/>
        </authorList>
    </citation>
    <scope>NUCLEOTIDE SEQUENCE [LARGE SCALE GENOMIC DNA]</scope>
    <source>
        <strain evidence="1">LZ3.2</strain>
        <tissue evidence="1">Leaf</tissue>
    </source>
</reference>
<dbReference type="Proteomes" id="UP000824120">
    <property type="component" value="Chromosome 3"/>
</dbReference>
<evidence type="ECO:0000313" key="1">
    <source>
        <dbReference type="EMBL" id="KAG5618655.1"/>
    </source>
</evidence>
<evidence type="ECO:0000313" key="2">
    <source>
        <dbReference type="Proteomes" id="UP000824120"/>
    </source>
</evidence>
<name>A0A9J6A3I0_SOLCO</name>
<dbReference type="EMBL" id="JACXVP010000003">
    <property type="protein sequence ID" value="KAG5618655.1"/>
    <property type="molecule type" value="Genomic_DNA"/>
</dbReference>
<dbReference type="AlphaFoldDB" id="A0A9J6A3I0"/>
<proteinExistence type="predicted"/>
<keyword evidence="2" id="KW-1185">Reference proteome</keyword>
<gene>
    <name evidence="1" type="ORF">H5410_018479</name>
</gene>
<dbReference type="PANTHER" id="PTHR33116:SF66">
    <property type="entry name" value="REVERSE TRANSCRIPTASE ZINC-BINDING DOMAIN-CONTAINING PROTEIN"/>
    <property type="match status" value="1"/>
</dbReference>
<dbReference type="OrthoDB" id="1110086at2759"/>
<organism evidence="1 2">
    <name type="scientific">Solanum commersonii</name>
    <name type="common">Commerson's wild potato</name>
    <name type="synonym">Commerson's nightshade</name>
    <dbReference type="NCBI Taxonomy" id="4109"/>
    <lineage>
        <taxon>Eukaryota</taxon>
        <taxon>Viridiplantae</taxon>
        <taxon>Streptophyta</taxon>
        <taxon>Embryophyta</taxon>
        <taxon>Tracheophyta</taxon>
        <taxon>Spermatophyta</taxon>
        <taxon>Magnoliopsida</taxon>
        <taxon>eudicotyledons</taxon>
        <taxon>Gunneridae</taxon>
        <taxon>Pentapetalae</taxon>
        <taxon>asterids</taxon>
        <taxon>lamiids</taxon>
        <taxon>Solanales</taxon>
        <taxon>Solanaceae</taxon>
        <taxon>Solanoideae</taxon>
        <taxon>Solaneae</taxon>
        <taxon>Solanum</taxon>
    </lineage>
</organism>
<comment type="caution">
    <text evidence="1">The sequence shown here is derived from an EMBL/GenBank/DDBJ whole genome shotgun (WGS) entry which is preliminary data.</text>
</comment>
<accession>A0A9J6A3I0</accession>